<dbReference type="Gramene" id="ERN14843">
    <property type="protein sequence ID" value="ERN14843"/>
    <property type="gene ID" value="AMTR_s00032p00131530"/>
</dbReference>
<keyword evidence="3" id="KW-1185">Reference proteome</keyword>
<evidence type="ECO:0000313" key="2">
    <source>
        <dbReference type="EMBL" id="ERN14843.1"/>
    </source>
</evidence>
<name>U5D399_AMBTC</name>
<evidence type="ECO:0000313" key="3">
    <source>
        <dbReference type="Proteomes" id="UP000017836"/>
    </source>
</evidence>
<proteinExistence type="predicted"/>
<gene>
    <name evidence="2" type="ORF">AMTR_s00032p00131530</name>
</gene>
<dbReference type="Proteomes" id="UP000017836">
    <property type="component" value="Unassembled WGS sequence"/>
</dbReference>
<organism evidence="2 3">
    <name type="scientific">Amborella trichopoda</name>
    <dbReference type="NCBI Taxonomy" id="13333"/>
    <lineage>
        <taxon>Eukaryota</taxon>
        <taxon>Viridiplantae</taxon>
        <taxon>Streptophyta</taxon>
        <taxon>Embryophyta</taxon>
        <taxon>Tracheophyta</taxon>
        <taxon>Spermatophyta</taxon>
        <taxon>Magnoliopsida</taxon>
        <taxon>Amborellales</taxon>
        <taxon>Amborellaceae</taxon>
        <taxon>Amborella</taxon>
    </lineage>
</organism>
<feature type="region of interest" description="Disordered" evidence="1">
    <location>
        <begin position="48"/>
        <end position="123"/>
    </location>
</feature>
<feature type="compositionally biased region" description="Basic and acidic residues" evidence="1">
    <location>
        <begin position="88"/>
        <end position="123"/>
    </location>
</feature>
<sequence length="123" mass="14542">MAAPSPNSNTNTLALAFTELFAISCNSFMHPKFYVHAQLYHLQILKEKPKRKQESNTSHVLASWRVKGRGLQRRMRSTNRSKRRRRKPQESWKNEILAREAEKDYLKSGHREVENSREYKAKE</sequence>
<dbReference type="AlphaFoldDB" id="U5D399"/>
<protein>
    <submittedName>
        <fullName evidence="2">Uncharacterized protein</fullName>
    </submittedName>
</protein>
<feature type="compositionally biased region" description="Basic residues" evidence="1">
    <location>
        <begin position="66"/>
        <end position="87"/>
    </location>
</feature>
<reference evidence="3" key="1">
    <citation type="journal article" date="2013" name="Science">
        <title>The Amborella genome and the evolution of flowering plants.</title>
        <authorList>
            <consortium name="Amborella Genome Project"/>
        </authorList>
    </citation>
    <scope>NUCLEOTIDE SEQUENCE [LARGE SCALE GENOMIC DNA]</scope>
</reference>
<evidence type="ECO:0000256" key="1">
    <source>
        <dbReference type="SAM" id="MobiDB-lite"/>
    </source>
</evidence>
<accession>U5D399</accession>
<dbReference type="EMBL" id="KI392518">
    <property type="protein sequence ID" value="ERN14843.1"/>
    <property type="molecule type" value="Genomic_DNA"/>
</dbReference>
<dbReference type="HOGENOM" id="CLU_2018293_0_0_1"/>